<dbReference type="EMBL" id="LN829119">
    <property type="protein sequence ID" value="CPR16042.1"/>
    <property type="molecule type" value="Genomic_DNA"/>
</dbReference>
<evidence type="ECO:0000313" key="2">
    <source>
        <dbReference type="Proteomes" id="UP000033187"/>
    </source>
</evidence>
<accession>A0A0D6JBU6</accession>
<dbReference type="AlphaFoldDB" id="A0A0D6JBU6"/>
<dbReference type="KEGG" id="fiy:BN1229_v1_0621"/>
<protein>
    <submittedName>
        <fullName evidence="1">Uncharacterized protein</fullName>
    </submittedName>
</protein>
<proteinExistence type="predicted"/>
<organism evidence="1 2">
    <name type="scientific">Candidatus Filomicrobium marinum</name>
    <dbReference type="NCBI Taxonomy" id="1608628"/>
    <lineage>
        <taxon>Bacteria</taxon>
        <taxon>Pseudomonadati</taxon>
        <taxon>Pseudomonadota</taxon>
        <taxon>Alphaproteobacteria</taxon>
        <taxon>Hyphomicrobiales</taxon>
        <taxon>Hyphomicrobiaceae</taxon>
        <taxon>Filomicrobium</taxon>
    </lineage>
</organism>
<evidence type="ECO:0000313" key="1">
    <source>
        <dbReference type="EMBL" id="CPR16042.1"/>
    </source>
</evidence>
<dbReference type="RefSeq" id="WP_046476505.1">
    <property type="nucleotide sequence ID" value="NZ_LN829118.1"/>
</dbReference>
<dbReference type="Proteomes" id="UP000033187">
    <property type="component" value="Chromosome 1"/>
</dbReference>
<gene>
    <name evidence="1" type="ORF">YBN1229_v1_0621</name>
</gene>
<sequence>MSKPLKLYTVTFHDTLRVQVEAYATNPEAARSFAIKQWSDALWERADPTLEDTTCIILESFSRNYFEITEDDAPTLSTNES</sequence>
<dbReference type="OrthoDB" id="9955482at2"/>
<dbReference type="KEGG" id="fil:BN1229_v1_0618"/>
<keyword evidence="2" id="KW-1185">Reference proteome</keyword>
<name>A0A0D6JBU6_9HYPH</name>
<reference evidence="2" key="1">
    <citation type="submission" date="2015-02" db="EMBL/GenBank/DDBJ databases">
        <authorList>
            <person name="Chooi Y.-H."/>
        </authorList>
    </citation>
    <scope>NUCLEOTIDE SEQUENCE [LARGE SCALE GENOMIC DNA]</scope>
    <source>
        <strain evidence="2">strain Y</strain>
    </source>
</reference>